<feature type="region of interest" description="Disordered" evidence="7">
    <location>
        <begin position="1896"/>
        <end position="1919"/>
    </location>
</feature>
<evidence type="ECO:0000256" key="6">
    <source>
        <dbReference type="PROSITE-ProRule" id="PRU00076"/>
    </source>
</evidence>
<comment type="caution">
    <text evidence="6">Lacks conserved residue(s) required for the propagation of feature annotation.</text>
</comment>
<feature type="region of interest" description="Disordered" evidence="7">
    <location>
        <begin position="1939"/>
        <end position="1989"/>
    </location>
</feature>
<evidence type="ECO:0000256" key="7">
    <source>
        <dbReference type="SAM" id="MobiDB-lite"/>
    </source>
</evidence>
<dbReference type="InterPro" id="IPR001881">
    <property type="entry name" value="EGF-like_Ca-bd_dom"/>
</dbReference>
<dbReference type="Proteomes" id="UP001190700">
    <property type="component" value="Unassembled WGS sequence"/>
</dbReference>
<feature type="domain" description="EGF-like" evidence="8">
    <location>
        <begin position="207"/>
        <end position="249"/>
    </location>
</feature>
<accession>A0AAE0LBF4</accession>
<dbReference type="PANTHER" id="PTHR10199:SF110">
    <property type="entry name" value="TSP C-TERMINAL DOMAIN-CONTAINING PROTEIN"/>
    <property type="match status" value="1"/>
</dbReference>
<dbReference type="InterPro" id="IPR018097">
    <property type="entry name" value="EGF_Ca-bd_CS"/>
</dbReference>
<feature type="compositionally biased region" description="Basic and acidic residues" evidence="7">
    <location>
        <begin position="1766"/>
        <end position="1778"/>
    </location>
</feature>
<feature type="compositionally biased region" description="Low complexity" evidence="7">
    <location>
        <begin position="2257"/>
        <end position="2268"/>
    </location>
</feature>
<feature type="region of interest" description="Disordered" evidence="7">
    <location>
        <begin position="1155"/>
        <end position="1214"/>
    </location>
</feature>
<dbReference type="FunFam" id="2.10.25.10:FF:000027">
    <property type="entry name" value="Thrombospondin 3"/>
    <property type="match status" value="2"/>
</dbReference>
<comment type="caution">
    <text evidence="9">The sequence shown here is derived from an EMBL/GenBank/DDBJ whole genome shotgun (WGS) entry which is preliminary data.</text>
</comment>
<evidence type="ECO:0000256" key="1">
    <source>
        <dbReference type="ARBA" id="ARBA00022536"/>
    </source>
</evidence>
<dbReference type="CDD" id="cd00054">
    <property type="entry name" value="EGF_CA"/>
    <property type="match status" value="2"/>
</dbReference>
<dbReference type="Pfam" id="PF07645">
    <property type="entry name" value="EGF_CA"/>
    <property type="match status" value="2"/>
</dbReference>
<sequence>MLTDEPGSIFTSPEFDSYGTVVASGVTTTEATLAYFPPPPSSHPPVTPPPSPSPTIALTSSPTIRPHSEYPTMFNQTTIPTPAGSSSAPTSPIPGYLSTSPTANPIGCPTGYSGNGTACTDIDGCSSDPCFEGVECADVAAPGVGYVCSDCPTGYSGNGTACTDIDGCSSDPCFEGVECADVAAPGVGYVCSDCPTGYSGNGTACTDIDGCSSDPCFEGVECADVAAPGVGYVCSDCPTGYSGNGTACTDIDGCSSDPCFEGVECADVAAPGVGYVCSDCPTGYSGNGISCEVDQCAKDNGGCDPMVTCMTASGGGVVCGACPQGYGDDSTNCVDADECSVNNGDCDLRTNCTNTEGGYECGECPAGYLGSGATGCILSTSCEEDNGGCHDTVTCTQGDDGDVACGECPDGYTGTGATGCVDEDGCAELECYAGVHCEDVRAPGTGAACGDCPAGLIGDGLLCYEDPCWSSNGGCDLQVSCTAEADAPMGRLCGSCPAGYSDMYGDGTVCEDTNACNPNGCHPGVTCADRKAPDEGFDCGECPEGFTGDGVNCADVDECASDAAACDPLTACSNVEGGYECTPCPDGYRGSGLAGCTLSSDCTTDNGGCDALTTCTQEGATPVCGSCPTGYSGTGDTGCFDTDGCVDSPCFVDTYGSAALCSDVPAPGSGHTCGACPEGYRGDGTTCEVCDMVVQIIDSSTVDGVALSSQEVQIVGQVGALQEGCTNTAGRTFRWAASSSSGANLELTQETHRSSTLTLRLPRGTLEAQESYTIGLEAAMAAASHVKSTAQLAFYVDEEPLQALIRGGGASLGEDSLVILDAGASDDPAGNPAAFSFDWQCQRLTGDPCRQRDGTLLPSTLTNTTLQLYLQGDEAGRVHTFKLTARKGARSSVVYTNVTVVWGAPPVPSIAPLSGKADPTMKLTLTSTLASSATSVEEVHLWWTMWPVAGTGTADVDLDSSEVLASASRAGTTLVLQAGALQQGGRYVFQLQAEQAGSTGSTNVEVQMNSPPAGGRLEVSPEEGTSLQTVFSLNTSGWDEEDLPLAASFSYRVVGSNSSKFITLNSVSPSQAVEMTLPEGGIEQGEYLVEVAVRVMDRHGSSAELVTHNVTVYSPTFSSEDDRLEYVASVTGDSEALLANGQAADAVNSVTGAATLLVDDPSTDGADDSPQRRRRQSKPRASSSAALQTEEAAAGEDARSESNSTLQRRGQRESLMAVTAAAHSELTPSSTVQEWVAGVALTLVDCPPEESSQEMRQQVLELYRGLLDVSMMPDGVPMTVTLAQSILDGLSTVAAGVEADGAAGESYEVLRGLSGALLRQMSAGERPARLSSDHAQLLVQRDSLAEWGGTAERLLDTVITAPGEDPESAILLPTRLQEALQRQAGEEVDLRFLVMGSDPHLNRSTPAALQTHRACSSLTSASLLHRNGTELAVEALSEPVELNLTVAGLAGVLEASSLANLSAGGDMEPMRCAFWEAASEQYSSDGCASLPNPAPPNATLFWREDLWSSLGATSNGSTSASLEMSAWWGMDHPWLLEGCNESTPSNDASSADGEEARYTGAACELLSPTNAAQCYWDEARAGFMGAGCEAAPLLQCRCNHLTDFLVNMPVVAFAPPPPPPPPPPLPFPPPPLQPPPPPLPLPPPNQPEIAGTPLTTPAPPPAAPLSSTSPLTLPPLPPPPPGASPRGNATATAPPPATVSPTQSVTNTTEELLLEEDDDQPADANIFSTYAVYLCLGAGAVILFLAGYVSYITRCTAAKQPPSLDGAKEAEETLKGGEDLTEPSTSSRAPAGDAPRKAVENIAAMTGVPAGSTIDERPGRPDDSLHNCEAFLEPSSVGLAAARGSECGAGHQQGYVGSWLMGDSAPLPEIGGLEAEQGESTWEGDEVRWTTLADLAPQESVNGKKVQPAGGGRWSVSSNPVYEIPQLSEDRWKFSNNLHDIRAPLPPPDRSPPSLTSSAHEEGPQFGGESDSETETIESVPRQKGRLPSTNEMLALGLGLSEPGRPVYFTFAQDVEEALPRPHATDPVPSPPVAVQQRTGPDLHATGHLLPPRSVKEQTGPLPAFLSAQEQTSPHALPSPLFDQERAGQPWSIDDEDMPCDAVGELRRFCSQPVKDVADMLSVMAKHQTVEGMSAADATREPHLSLMTEPLPKDLISSRFKSHTAALVRHPSSASLGGSERVFHLPLPREAEISPAALHSPTGAQVGGPTLTQLALLKNEMEDEEDRQQQATVWSALFHELEGKQIFSADSDRTQDGASSGSGYATSSTSMDDVCIVVESHREEECVRRRALRALARQKPPAKMVHTRDNPLFKGDVGSPNAECSSKALSLHEEAPKREMSQAWRAAVNSMLREQADARVWRSNPISNRLNHLLDPDE</sequence>
<name>A0AAE0LBF4_9CHLO</name>
<proteinExistence type="predicted"/>
<evidence type="ECO:0000313" key="10">
    <source>
        <dbReference type="Proteomes" id="UP001190700"/>
    </source>
</evidence>
<feature type="region of interest" description="Disordered" evidence="7">
    <location>
        <begin position="1622"/>
        <end position="1706"/>
    </location>
</feature>
<feature type="domain" description="EGF-like" evidence="8">
    <location>
        <begin position="164"/>
        <end position="206"/>
    </location>
</feature>
<evidence type="ECO:0000256" key="5">
    <source>
        <dbReference type="ARBA" id="ARBA00023157"/>
    </source>
</evidence>
<evidence type="ECO:0000259" key="8">
    <source>
        <dbReference type="PROSITE" id="PS50026"/>
    </source>
</evidence>
<feature type="domain" description="EGF-like" evidence="8">
    <location>
        <begin position="250"/>
        <end position="292"/>
    </location>
</feature>
<feature type="region of interest" description="Disordered" evidence="7">
    <location>
        <begin position="2248"/>
        <end position="2268"/>
    </location>
</feature>
<feature type="domain" description="EGF-like" evidence="8">
    <location>
        <begin position="512"/>
        <end position="554"/>
    </location>
</feature>
<feature type="compositionally biased region" description="Pro residues" evidence="7">
    <location>
        <begin position="36"/>
        <end position="53"/>
    </location>
</feature>
<protein>
    <recommendedName>
        <fullName evidence="8">EGF-like domain-containing protein</fullName>
    </recommendedName>
</protein>
<dbReference type="EMBL" id="LGRX02005230">
    <property type="protein sequence ID" value="KAK3278897.1"/>
    <property type="molecule type" value="Genomic_DNA"/>
</dbReference>
<dbReference type="InterPro" id="IPR049883">
    <property type="entry name" value="NOTCH1_EGF-like"/>
</dbReference>
<keyword evidence="4" id="KW-0106">Calcium</keyword>
<keyword evidence="1 6" id="KW-0245">EGF-like domain</keyword>
<feature type="region of interest" description="Disordered" evidence="7">
    <location>
        <begin position="33"/>
        <end position="55"/>
    </location>
</feature>
<reference evidence="9 10" key="1">
    <citation type="journal article" date="2015" name="Genome Biol. Evol.">
        <title>Comparative Genomics of a Bacterivorous Green Alga Reveals Evolutionary Causalities and Consequences of Phago-Mixotrophic Mode of Nutrition.</title>
        <authorList>
            <person name="Burns J.A."/>
            <person name="Paasch A."/>
            <person name="Narechania A."/>
            <person name="Kim E."/>
        </authorList>
    </citation>
    <scope>NUCLEOTIDE SEQUENCE [LARGE SCALE GENOMIC DNA]</scope>
    <source>
        <strain evidence="9 10">PLY_AMNH</strain>
    </source>
</reference>
<feature type="compositionally biased region" description="Pro residues" evidence="7">
    <location>
        <begin position="1672"/>
        <end position="1683"/>
    </location>
</feature>
<keyword evidence="2" id="KW-0732">Signal</keyword>
<feature type="region of interest" description="Disordered" evidence="7">
    <location>
        <begin position="74"/>
        <end position="94"/>
    </location>
</feature>
<dbReference type="Gene3D" id="2.10.25.10">
    <property type="entry name" value="Laminin"/>
    <property type="match status" value="8"/>
</dbReference>
<organism evidence="9 10">
    <name type="scientific">Cymbomonas tetramitiformis</name>
    <dbReference type="NCBI Taxonomy" id="36881"/>
    <lineage>
        <taxon>Eukaryota</taxon>
        <taxon>Viridiplantae</taxon>
        <taxon>Chlorophyta</taxon>
        <taxon>Pyramimonadophyceae</taxon>
        <taxon>Pyramimonadales</taxon>
        <taxon>Pyramimonadaceae</taxon>
        <taxon>Cymbomonas</taxon>
    </lineage>
</organism>
<evidence type="ECO:0000256" key="3">
    <source>
        <dbReference type="ARBA" id="ARBA00022737"/>
    </source>
</evidence>
<feature type="compositionally biased region" description="Pro residues" evidence="7">
    <location>
        <begin position="1622"/>
        <end position="1646"/>
    </location>
</feature>
<dbReference type="GO" id="GO:0005509">
    <property type="term" value="F:calcium ion binding"/>
    <property type="evidence" value="ECO:0007669"/>
    <property type="project" value="InterPro"/>
</dbReference>
<evidence type="ECO:0000313" key="9">
    <source>
        <dbReference type="EMBL" id="KAK3278897.1"/>
    </source>
</evidence>
<dbReference type="InterPro" id="IPR002859">
    <property type="entry name" value="PKD/REJ-like"/>
</dbReference>
<feature type="domain" description="EGF-like" evidence="8">
    <location>
        <begin position="121"/>
        <end position="163"/>
    </location>
</feature>
<keyword evidence="5" id="KW-1015">Disulfide bond</keyword>
<dbReference type="PANTHER" id="PTHR10199">
    <property type="entry name" value="THROMBOSPONDIN"/>
    <property type="match status" value="1"/>
</dbReference>
<dbReference type="PROSITE" id="PS01187">
    <property type="entry name" value="EGF_CA"/>
    <property type="match status" value="2"/>
</dbReference>
<keyword evidence="10" id="KW-1185">Reference proteome</keyword>
<feature type="region of interest" description="Disordered" evidence="7">
    <location>
        <begin position="1760"/>
        <end position="1795"/>
    </location>
</feature>
<evidence type="ECO:0000256" key="4">
    <source>
        <dbReference type="ARBA" id="ARBA00022837"/>
    </source>
</evidence>
<feature type="compositionally biased region" description="Low complexity" evidence="7">
    <location>
        <begin position="77"/>
        <end position="94"/>
    </location>
</feature>
<dbReference type="InterPro" id="IPR000742">
    <property type="entry name" value="EGF"/>
</dbReference>
<dbReference type="FunFam" id="2.10.25.10:FF:000038">
    <property type="entry name" value="Fibrillin 2"/>
    <property type="match status" value="1"/>
</dbReference>
<dbReference type="PROSITE" id="PS50026">
    <property type="entry name" value="EGF_3"/>
    <property type="match status" value="5"/>
</dbReference>
<gene>
    <name evidence="9" type="ORF">CYMTET_13197</name>
</gene>
<dbReference type="SMART" id="SM00181">
    <property type="entry name" value="EGF"/>
    <property type="match status" value="13"/>
</dbReference>
<dbReference type="Pfam" id="PF02010">
    <property type="entry name" value="REJ"/>
    <property type="match status" value="1"/>
</dbReference>
<dbReference type="SMART" id="SM00179">
    <property type="entry name" value="EGF_CA"/>
    <property type="match status" value="7"/>
</dbReference>
<keyword evidence="3" id="KW-0677">Repeat</keyword>
<evidence type="ECO:0000256" key="2">
    <source>
        <dbReference type="ARBA" id="ARBA00022729"/>
    </source>
</evidence>
<feature type="region of interest" description="Disordered" evidence="7">
    <location>
        <begin position="2298"/>
        <end position="2319"/>
    </location>
</feature>